<dbReference type="EMBL" id="JAATIP010000318">
    <property type="protein sequence ID" value="KAF4352204.1"/>
    <property type="molecule type" value="Genomic_DNA"/>
</dbReference>
<gene>
    <name evidence="3" type="ORF">F8388_001067</name>
    <name evidence="4" type="ORF">G4B88_020973</name>
</gene>
<dbReference type="Gene3D" id="1.10.10.60">
    <property type="entry name" value="Homeodomain-like"/>
    <property type="match status" value="1"/>
</dbReference>
<dbReference type="Proteomes" id="UP000525078">
    <property type="component" value="Unassembled WGS sequence"/>
</dbReference>
<comment type="caution">
    <text evidence="3">The sequence shown here is derived from an EMBL/GenBank/DDBJ whole genome shotgun (WGS) entry which is preliminary data.</text>
</comment>
<dbReference type="AlphaFoldDB" id="A0A7J6E1E6"/>
<organism evidence="3 5">
    <name type="scientific">Cannabis sativa</name>
    <name type="common">Hemp</name>
    <name type="synonym">Marijuana</name>
    <dbReference type="NCBI Taxonomy" id="3483"/>
    <lineage>
        <taxon>Eukaryota</taxon>
        <taxon>Viridiplantae</taxon>
        <taxon>Streptophyta</taxon>
        <taxon>Embryophyta</taxon>
        <taxon>Tracheophyta</taxon>
        <taxon>Spermatophyta</taxon>
        <taxon>Magnoliopsida</taxon>
        <taxon>eudicotyledons</taxon>
        <taxon>Gunneridae</taxon>
        <taxon>Pentapetalae</taxon>
        <taxon>rosids</taxon>
        <taxon>fabids</taxon>
        <taxon>Rosales</taxon>
        <taxon>Cannabaceae</taxon>
        <taxon>Cannabis</taxon>
    </lineage>
</organism>
<feature type="compositionally biased region" description="Polar residues" evidence="2">
    <location>
        <begin position="391"/>
        <end position="423"/>
    </location>
</feature>
<accession>A0A7J6E1E6</accession>
<feature type="region of interest" description="Disordered" evidence="2">
    <location>
        <begin position="96"/>
        <end position="119"/>
    </location>
</feature>
<dbReference type="EMBL" id="JAATIQ010000143">
    <property type="protein sequence ID" value="KAF4377459.1"/>
    <property type="molecule type" value="Genomic_DNA"/>
</dbReference>
<comment type="subcellular location">
    <subcellularLocation>
        <location evidence="1">Nucleus</location>
    </subcellularLocation>
</comment>
<sequence length="477" mass="51597">MPLEGIFIEASSSTPTVLPDLSLNISPPNTTSTCSSSAAAAALDDARFDLDLSCRRREADNNNLTACSSSSTTTTTNTSKAHTDLSLGRLSLISSSGSNLNGAGDQPQNPYHHHQQHHPQYDHHLYNHTINRGGGGGGLPLLDVSADAFRPIKGIPVYHNRSFPFFSADNTRVVDHVKDPKMCFYQMAPSLSGATATPYFGSRGGGGGGGVGGLDPMSMLSSPGLPNGSSMAAVAAYRAARLNGLAAAAEAYKSANNQLHHHHHQLHQHHNHLHHHNNQYGQTEISSHGTMRARFLPKLPTKRSMRAPRMRWTSTLHARFVHAVELLGGHENVFFNLMYRTVKTTDKPAASSGQSEGSGEDEMSQIGMSGSDSTGGLRTQYVDQRGPPDRSNLQPDQMDYQTSLWSNSSSGREVWSSQNNSSDIDGLPLQSSVISQQIQECESTRVKSYVGNNNNFEGKIPSLEFTLGRPGWQGEEI</sequence>
<evidence type="ECO:0000313" key="6">
    <source>
        <dbReference type="Proteomes" id="UP000583929"/>
    </source>
</evidence>
<evidence type="ECO:0000313" key="5">
    <source>
        <dbReference type="Proteomes" id="UP000525078"/>
    </source>
</evidence>
<dbReference type="GO" id="GO:0005634">
    <property type="term" value="C:nucleus"/>
    <property type="evidence" value="ECO:0007669"/>
    <property type="project" value="UniProtKB-SubCell"/>
</dbReference>
<evidence type="ECO:0000313" key="4">
    <source>
        <dbReference type="EMBL" id="KAF4377459.1"/>
    </source>
</evidence>
<dbReference type="InterPro" id="IPR044847">
    <property type="entry name" value="KAN_fam"/>
</dbReference>
<reference evidence="5 6" key="1">
    <citation type="journal article" date="2020" name="bioRxiv">
        <title>Sequence and annotation of 42 cannabis genomes reveals extensive copy number variation in cannabinoid synthesis and pathogen resistance genes.</title>
        <authorList>
            <person name="Mckernan K.J."/>
            <person name="Helbert Y."/>
            <person name="Kane L.T."/>
            <person name="Ebling H."/>
            <person name="Zhang L."/>
            <person name="Liu B."/>
            <person name="Eaton Z."/>
            <person name="Mclaughlin S."/>
            <person name="Kingan S."/>
            <person name="Baybayan P."/>
            <person name="Concepcion G."/>
            <person name="Jordan M."/>
            <person name="Riva A."/>
            <person name="Barbazuk W."/>
            <person name="Harkins T."/>
        </authorList>
    </citation>
    <scope>NUCLEOTIDE SEQUENCE [LARGE SCALE GENOMIC DNA]</scope>
    <source>
        <strain evidence="5 6">cv. Jamaican Lion 4</strain>
        <strain evidence="4">Father</strain>
        <strain evidence="3">Mother</strain>
        <tissue evidence="3">Leaf</tissue>
    </source>
</reference>
<feature type="compositionally biased region" description="Low complexity" evidence="2">
    <location>
        <begin position="96"/>
        <end position="110"/>
    </location>
</feature>
<evidence type="ECO:0000256" key="2">
    <source>
        <dbReference type="SAM" id="MobiDB-lite"/>
    </source>
</evidence>
<dbReference type="PANTHER" id="PTHR31496">
    <property type="entry name" value="TRANSCRIPTION FACTOR KAN2-RELATED"/>
    <property type="match status" value="1"/>
</dbReference>
<feature type="region of interest" description="Disordered" evidence="2">
    <location>
        <begin position="346"/>
        <end position="423"/>
    </location>
</feature>
<evidence type="ECO:0000256" key="1">
    <source>
        <dbReference type="ARBA" id="ARBA00004123"/>
    </source>
</evidence>
<dbReference type="GO" id="GO:0010158">
    <property type="term" value="P:abaxial cell fate specification"/>
    <property type="evidence" value="ECO:0007669"/>
    <property type="project" value="InterPro"/>
</dbReference>
<dbReference type="GO" id="GO:0006355">
    <property type="term" value="P:regulation of DNA-templated transcription"/>
    <property type="evidence" value="ECO:0007669"/>
    <property type="project" value="InterPro"/>
</dbReference>
<evidence type="ECO:0000313" key="3">
    <source>
        <dbReference type="EMBL" id="KAF4352204.1"/>
    </source>
</evidence>
<proteinExistence type="predicted"/>
<dbReference type="GO" id="GO:0000976">
    <property type="term" value="F:transcription cis-regulatory region binding"/>
    <property type="evidence" value="ECO:0007669"/>
    <property type="project" value="InterPro"/>
</dbReference>
<protein>
    <submittedName>
        <fullName evidence="3">Uncharacterized protein</fullName>
    </submittedName>
</protein>
<dbReference type="PANTHER" id="PTHR31496:SF3">
    <property type="entry name" value="TRANSCRIPTION REPRESSOR KAN1"/>
    <property type="match status" value="1"/>
</dbReference>
<feature type="compositionally biased region" description="Polar residues" evidence="2">
    <location>
        <begin position="366"/>
        <end position="377"/>
    </location>
</feature>
<dbReference type="Proteomes" id="UP000583929">
    <property type="component" value="Unassembled WGS sequence"/>
</dbReference>
<keyword evidence="6" id="KW-1185">Reference proteome</keyword>
<name>A0A7J6E1E6_CANSA</name>